<proteinExistence type="predicted"/>
<dbReference type="RefSeq" id="WP_141106513.1">
    <property type="nucleotide sequence ID" value="NZ_FYEW01000001.1"/>
</dbReference>
<organism evidence="2 3">
    <name type="scientific">Hymenobacter gelipurpurascens</name>
    <dbReference type="NCBI Taxonomy" id="89968"/>
    <lineage>
        <taxon>Bacteria</taxon>
        <taxon>Pseudomonadati</taxon>
        <taxon>Bacteroidota</taxon>
        <taxon>Cytophagia</taxon>
        <taxon>Cytophagales</taxon>
        <taxon>Hymenobacteraceae</taxon>
        <taxon>Hymenobacter</taxon>
    </lineage>
</organism>
<keyword evidence="3" id="KW-1185">Reference proteome</keyword>
<dbReference type="Proteomes" id="UP000198131">
    <property type="component" value="Unassembled WGS sequence"/>
</dbReference>
<evidence type="ECO:0000256" key="1">
    <source>
        <dbReference type="SAM" id="SignalP"/>
    </source>
</evidence>
<protein>
    <submittedName>
        <fullName evidence="2">Uncharacterized protein</fullName>
    </submittedName>
</protein>
<evidence type="ECO:0000313" key="2">
    <source>
        <dbReference type="EMBL" id="SNC67900.1"/>
    </source>
</evidence>
<gene>
    <name evidence="2" type="ORF">SAMN06265337_2110</name>
</gene>
<name>A0A212TPR2_9BACT</name>
<evidence type="ECO:0000313" key="3">
    <source>
        <dbReference type="Proteomes" id="UP000198131"/>
    </source>
</evidence>
<sequence>MLLSAIRRLWALSLCILLSWPVLADKAPPAPIKIGTVTKADFEASPAGTDSTATPAEYLCDYGTTKMIGGNGAFQVVFERTARLKIHQKAGYEYATVRVQLYTKDGKAERLTNLKGFTYNLL</sequence>
<accession>A0A212TPR2</accession>
<feature type="signal peptide" evidence="1">
    <location>
        <begin position="1"/>
        <end position="24"/>
    </location>
</feature>
<reference evidence="3" key="1">
    <citation type="submission" date="2017-06" db="EMBL/GenBank/DDBJ databases">
        <authorList>
            <person name="Varghese N."/>
            <person name="Submissions S."/>
        </authorList>
    </citation>
    <scope>NUCLEOTIDE SEQUENCE [LARGE SCALE GENOMIC DNA]</scope>
    <source>
        <strain evidence="3">DSM 11116</strain>
    </source>
</reference>
<dbReference type="EMBL" id="FYEW01000001">
    <property type="protein sequence ID" value="SNC67900.1"/>
    <property type="molecule type" value="Genomic_DNA"/>
</dbReference>
<keyword evidence="1" id="KW-0732">Signal</keyword>
<dbReference type="AlphaFoldDB" id="A0A212TPR2"/>
<dbReference type="OrthoDB" id="98874at2"/>
<feature type="chain" id="PRO_5012284497" evidence="1">
    <location>
        <begin position="25"/>
        <end position="122"/>
    </location>
</feature>